<evidence type="ECO:0000313" key="4">
    <source>
        <dbReference type="Proteomes" id="UP001595767"/>
    </source>
</evidence>
<comment type="caution">
    <text evidence="3">The sequence shown here is derived from an EMBL/GenBank/DDBJ whole genome shotgun (WGS) entry which is preliminary data.</text>
</comment>
<dbReference type="PROSITE" id="PS50011">
    <property type="entry name" value="PROTEIN_KINASE_DOM"/>
    <property type="match status" value="1"/>
</dbReference>
<keyword evidence="4" id="KW-1185">Reference proteome</keyword>
<reference evidence="4" key="1">
    <citation type="journal article" date="2019" name="Int. J. Syst. Evol. Microbiol.">
        <title>The Global Catalogue of Microorganisms (GCM) 10K type strain sequencing project: providing services to taxonomists for standard genome sequencing and annotation.</title>
        <authorList>
            <consortium name="The Broad Institute Genomics Platform"/>
            <consortium name="The Broad Institute Genome Sequencing Center for Infectious Disease"/>
            <person name="Wu L."/>
            <person name="Ma J."/>
        </authorList>
    </citation>
    <scope>NUCLEOTIDE SEQUENCE [LARGE SCALE GENOMIC DNA]</scope>
    <source>
        <strain evidence="4">CGMCC 4.7204</strain>
    </source>
</reference>
<sequence length="673" mass="70804">MAQQRLKRGRLGVTTKLAAGGQGVVYLAPRAQMPHARAMVFKEYKAQVLPSVRVDVLEEMPAYLESLPGVDGMELLNRAAWPCRLVEEDHSTTVVGFVMPSIPGEFFIDMTMTSSVQRKTAEFQHLLNDDVFLAKRGIPLSDRYRYELLSDAAAALALLHRHDIAVGDMSPKNLLFSLRPRRQVYFIDCDAMRLCSRSVTDQVETPDWEVVTAHPGEELATAQSDAYKFGLLTLRLLAGDQATRDPSKLPAAVPGPVRQLVHAAVSAPAGQRPAPADWIQAFDDAATAAGTRAPVAPARRAPVPTVPTRTQQSVGGHRPWRQRIPLRLRVIGAVAAALIVAGMLMSTTSGDDESTPFAGSVSRTAPSTVSTTIPVGAQPWGVAADAATGSVFTTNSLANSVSVYDIETGATTSIASPDLSKPTAIAVDSASGLAYVTNAGNKSVSVIDTRGRVIVDRIAVGAGPYGIAVDPAGHTAYVTNFEADTMSVVNLRARDVVATVPVGSRPYGIALDPATGSVFVAVAGLPEAPDRRVAVVDTGTLSVVSMIRVGNQPWGVAVDTDTETAYVTNHADGTVSVIDTRTRAVTATVRVGVGPVGVAVDRVSRTVYVTNHGLDDARSGNSVSLIDADTRVVTATVRVGVRPHGVAAGPVAGEMYVSNFNGGTLSVIGNRGT</sequence>
<organism evidence="3 4">
    <name type="scientific">Nocardia rhizosphaerae</name>
    <dbReference type="NCBI Taxonomy" id="1691571"/>
    <lineage>
        <taxon>Bacteria</taxon>
        <taxon>Bacillati</taxon>
        <taxon>Actinomycetota</taxon>
        <taxon>Actinomycetes</taxon>
        <taxon>Mycobacteriales</taxon>
        <taxon>Nocardiaceae</taxon>
        <taxon>Nocardia</taxon>
    </lineage>
</organism>
<dbReference type="InterPro" id="IPR015943">
    <property type="entry name" value="WD40/YVTN_repeat-like_dom_sf"/>
</dbReference>
<dbReference type="InterPro" id="IPR000719">
    <property type="entry name" value="Prot_kinase_dom"/>
</dbReference>
<dbReference type="RefSeq" id="WP_378551238.1">
    <property type="nucleotide sequence ID" value="NZ_JBHSBA010000007.1"/>
</dbReference>
<dbReference type="Gene3D" id="1.10.510.10">
    <property type="entry name" value="Transferase(Phosphotransferase) domain 1"/>
    <property type="match status" value="1"/>
</dbReference>
<dbReference type="InterPro" id="IPR011009">
    <property type="entry name" value="Kinase-like_dom_sf"/>
</dbReference>
<feature type="domain" description="Protein kinase" evidence="2">
    <location>
        <begin position="11"/>
        <end position="321"/>
    </location>
</feature>
<accession>A0ABV8L5U2</accession>
<gene>
    <name evidence="3" type="ORF">ACFOW8_15045</name>
</gene>
<feature type="compositionally biased region" description="Low complexity" evidence="1">
    <location>
        <begin position="294"/>
        <end position="310"/>
    </location>
</feature>
<dbReference type="InterPro" id="IPR051200">
    <property type="entry name" value="Host-pathogen_enzymatic-act"/>
</dbReference>
<name>A0ABV8L5U2_9NOCA</name>
<proteinExistence type="predicted"/>
<dbReference type="Proteomes" id="UP001595767">
    <property type="component" value="Unassembled WGS sequence"/>
</dbReference>
<evidence type="ECO:0000313" key="3">
    <source>
        <dbReference type="EMBL" id="MFC4126251.1"/>
    </source>
</evidence>
<dbReference type="SUPFAM" id="SSF56112">
    <property type="entry name" value="Protein kinase-like (PK-like)"/>
    <property type="match status" value="1"/>
</dbReference>
<feature type="region of interest" description="Disordered" evidence="1">
    <location>
        <begin position="294"/>
        <end position="317"/>
    </location>
</feature>
<dbReference type="InterPro" id="IPR011048">
    <property type="entry name" value="Haem_d1_sf"/>
</dbReference>
<dbReference type="PANTHER" id="PTHR47197">
    <property type="entry name" value="PROTEIN NIRF"/>
    <property type="match status" value="1"/>
</dbReference>
<dbReference type="Gene3D" id="2.130.10.10">
    <property type="entry name" value="YVTN repeat-like/Quinoprotein amine dehydrogenase"/>
    <property type="match status" value="4"/>
</dbReference>
<dbReference type="NCBIfam" id="TIGR02276">
    <property type="entry name" value="beta_rpt_yvtn"/>
    <property type="match status" value="3"/>
</dbReference>
<dbReference type="InterPro" id="IPR011964">
    <property type="entry name" value="YVTN_b-propeller_repeat"/>
</dbReference>
<dbReference type="EMBL" id="JBHSBA010000007">
    <property type="protein sequence ID" value="MFC4126251.1"/>
    <property type="molecule type" value="Genomic_DNA"/>
</dbReference>
<dbReference type="SUPFAM" id="SSF51004">
    <property type="entry name" value="C-terminal (heme d1) domain of cytochrome cd1-nitrite reductase"/>
    <property type="match status" value="1"/>
</dbReference>
<dbReference type="PANTHER" id="PTHR47197:SF3">
    <property type="entry name" value="DIHYDRO-HEME D1 DEHYDROGENASE"/>
    <property type="match status" value="1"/>
</dbReference>
<evidence type="ECO:0000259" key="2">
    <source>
        <dbReference type="PROSITE" id="PS50011"/>
    </source>
</evidence>
<evidence type="ECO:0000256" key="1">
    <source>
        <dbReference type="SAM" id="MobiDB-lite"/>
    </source>
</evidence>
<protein>
    <recommendedName>
        <fullName evidence="2">Protein kinase domain-containing protein</fullName>
    </recommendedName>
</protein>